<accession>A0A2R6AB30</accession>
<sequence>MTQLEEKRLLDELVAIDTCVPPGRNYERALKVVGDYLEGAGFQVEYVKTPEEVVREVFGDKLPKDAGERVNLVARVGQGGRTLLLNAHIDTVPPGPGWTRNPFELFEEGGKLYGRGTSDDKGGVVALACAAKRFASKVVNGSLVFTATCDEEVGGRTGLGYLVQKGLRCDDALVADGSIRVAGIAANGCMRFSVKVIGKAAHASRNWLGINAIEKASVVVQALTELNKKLSSRLSSVPADPESGVKFLRPSLTVAMIQGGVKENVVPPECTIIVDRRLIPEENFEEARLEIQTVLEELRKKDAQLKYQLDFEPQNHFSFKIPEDSEIVKLYVKSWEDIGSTPIIAGGLGCVDSCYLAKEHIPVVTCGVSRAGNSVHGADEFVYKEDLEKFSKAVEKLMTLYFA</sequence>
<comment type="catalytic activity">
    <reaction evidence="12">
        <text>N-succinyl-(2S,6S)-2,6-diaminopimelate + H2O = (2S,6S)-2,6-diaminopimelate + succinate</text>
        <dbReference type="Rhea" id="RHEA:22608"/>
        <dbReference type="ChEBI" id="CHEBI:15377"/>
        <dbReference type="ChEBI" id="CHEBI:30031"/>
        <dbReference type="ChEBI" id="CHEBI:57609"/>
        <dbReference type="ChEBI" id="CHEBI:58087"/>
        <dbReference type="EC" id="3.5.1.18"/>
    </reaction>
</comment>
<evidence type="ECO:0000256" key="3">
    <source>
        <dbReference type="ARBA" id="ARBA00005130"/>
    </source>
</evidence>
<dbReference type="PANTHER" id="PTHR43808:SF8">
    <property type="entry name" value="PEPTIDASE M20 DIMERISATION DOMAIN-CONTAINING PROTEIN"/>
    <property type="match status" value="1"/>
</dbReference>
<dbReference type="AlphaFoldDB" id="A0A2R6AB30"/>
<comment type="caution">
    <text evidence="14">The sequence shown here is derived from an EMBL/GenBank/DDBJ whole genome shotgun (WGS) entry which is preliminary data.</text>
</comment>
<keyword evidence="11" id="KW-0170">Cobalt</keyword>
<dbReference type="InterPro" id="IPR001261">
    <property type="entry name" value="ArgE/DapE_CS"/>
</dbReference>
<evidence type="ECO:0000256" key="5">
    <source>
        <dbReference type="ARBA" id="ARBA00011921"/>
    </source>
</evidence>
<evidence type="ECO:0000313" key="15">
    <source>
        <dbReference type="Proteomes" id="UP000240569"/>
    </source>
</evidence>
<dbReference type="GO" id="GO:0009014">
    <property type="term" value="F:succinyl-diaminopimelate desuccinylase activity"/>
    <property type="evidence" value="ECO:0007669"/>
    <property type="project" value="UniProtKB-EC"/>
</dbReference>
<evidence type="ECO:0000256" key="2">
    <source>
        <dbReference type="ARBA" id="ARBA00001947"/>
    </source>
</evidence>
<evidence type="ECO:0000256" key="4">
    <source>
        <dbReference type="ARBA" id="ARBA00006247"/>
    </source>
</evidence>
<dbReference type="InterPro" id="IPR010182">
    <property type="entry name" value="ArgE/DapE"/>
</dbReference>
<dbReference type="SUPFAM" id="SSF55031">
    <property type="entry name" value="Bacterial exopeptidase dimerisation domain"/>
    <property type="match status" value="1"/>
</dbReference>
<dbReference type="Gene3D" id="3.30.70.360">
    <property type="match status" value="1"/>
</dbReference>
<evidence type="ECO:0000256" key="1">
    <source>
        <dbReference type="ARBA" id="ARBA00001941"/>
    </source>
</evidence>
<dbReference type="InterPro" id="IPR050072">
    <property type="entry name" value="Peptidase_M20A"/>
</dbReference>
<evidence type="ECO:0000256" key="12">
    <source>
        <dbReference type="ARBA" id="ARBA00051301"/>
    </source>
</evidence>
<evidence type="ECO:0000256" key="6">
    <source>
        <dbReference type="ARBA" id="ARBA00016853"/>
    </source>
</evidence>
<evidence type="ECO:0000256" key="10">
    <source>
        <dbReference type="ARBA" id="ARBA00022833"/>
    </source>
</evidence>
<comment type="pathway">
    <text evidence="3">Amino-acid biosynthesis; L-lysine biosynthesis via DAP pathway; LL-2,6-diaminopimelate from (S)-tetrahydrodipicolinate (succinylase route): step 3/3.</text>
</comment>
<gene>
    <name evidence="14" type="ORF">B9Q02_10455</name>
</gene>
<keyword evidence="10" id="KW-0862">Zinc</keyword>
<comment type="cofactor">
    <cofactor evidence="2">
        <name>Zn(2+)</name>
        <dbReference type="ChEBI" id="CHEBI:29105"/>
    </cofactor>
</comment>
<dbReference type="Pfam" id="PF07687">
    <property type="entry name" value="M20_dimer"/>
    <property type="match status" value="1"/>
</dbReference>
<evidence type="ECO:0000256" key="7">
    <source>
        <dbReference type="ARBA" id="ARBA00022605"/>
    </source>
</evidence>
<dbReference type="Proteomes" id="UP000240569">
    <property type="component" value="Unassembled WGS sequence"/>
</dbReference>
<dbReference type="Gene3D" id="3.40.630.10">
    <property type="entry name" value="Zn peptidases"/>
    <property type="match status" value="1"/>
</dbReference>
<evidence type="ECO:0000256" key="11">
    <source>
        <dbReference type="ARBA" id="ARBA00023285"/>
    </source>
</evidence>
<comment type="similarity">
    <text evidence="4">Belongs to the peptidase M20A family.</text>
</comment>
<proteinExistence type="inferred from homology"/>
<evidence type="ECO:0000256" key="9">
    <source>
        <dbReference type="ARBA" id="ARBA00022801"/>
    </source>
</evidence>
<dbReference type="InterPro" id="IPR002933">
    <property type="entry name" value="Peptidase_M20"/>
</dbReference>
<comment type="cofactor">
    <cofactor evidence="1">
        <name>Co(2+)</name>
        <dbReference type="ChEBI" id="CHEBI:48828"/>
    </cofactor>
</comment>
<protein>
    <recommendedName>
        <fullName evidence="6">Probable succinyl-diaminopimelate desuccinylase</fullName>
        <ecNumber evidence="5">3.5.1.18</ecNumber>
    </recommendedName>
</protein>
<keyword evidence="8" id="KW-0479">Metal-binding</keyword>
<dbReference type="EMBL" id="NEXD01000101">
    <property type="protein sequence ID" value="PSN83513.1"/>
    <property type="molecule type" value="Genomic_DNA"/>
</dbReference>
<evidence type="ECO:0000259" key="13">
    <source>
        <dbReference type="Pfam" id="PF07687"/>
    </source>
</evidence>
<dbReference type="NCBIfam" id="TIGR01910">
    <property type="entry name" value="DapE-ArgE"/>
    <property type="match status" value="1"/>
</dbReference>
<dbReference type="EC" id="3.5.1.18" evidence="5"/>
<dbReference type="Pfam" id="PF01546">
    <property type="entry name" value="Peptidase_M20"/>
    <property type="match status" value="1"/>
</dbReference>
<feature type="domain" description="Peptidase M20 dimerisation" evidence="13">
    <location>
        <begin position="185"/>
        <end position="301"/>
    </location>
</feature>
<dbReference type="SUPFAM" id="SSF53187">
    <property type="entry name" value="Zn-dependent exopeptidases"/>
    <property type="match status" value="1"/>
</dbReference>
<evidence type="ECO:0000256" key="8">
    <source>
        <dbReference type="ARBA" id="ARBA00022723"/>
    </source>
</evidence>
<dbReference type="InterPro" id="IPR036264">
    <property type="entry name" value="Bact_exopeptidase_dim_dom"/>
</dbReference>
<dbReference type="PROSITE" id="PS00759">
    <property type="entry name" value="ARGE_DAPE_CPG2_2"/>
    <property type="match status" value="1"/>
</dbReference>
<dbReference type="UniPathway" id="UPA00034">
    <property type="reaction ID" value="UER00021"/>
</dbReference>
<keyword evidence="7" id="KW-0028">Amino-acid biosynthesis</keyword>
<name>A0A2R6AB30_9ARCH</name>
<dbReference type="GO" id="GO:0046872">
    <property type="term" value="F:metal ion binding"/>
    <property type="evidence" value="ECO:0007669"/>
    <property type="project" value="UniProtKB-KW"/>
</dbReference>
<organism evidence="14 15">
    <name type="scientific">Candidatus Marsarchaeota G1 archaeon BE_D</name>
    <dbReference type="NCBI Taxonomy" id="1978156"/>
    <lineage>
        <taxon>Archaea</taxon>
        <taxon>Candidatus Marsarchaeota</taxon>
        <taxon>Candidatus Marsarchaeota group 1</taxon>
    </lineage>
</organism>
<dbReference type="PROSITE" id="PS00758">
    <property type="entry name" value="ARGE_DAPE_CPG2_1"/>
    <property type="match status" value="1"/>
</dbReference>
<keyword evidence="9" id="KW-0378">Hydrolase</keyword>
<evidence type="ECO:0000313" key="14">
    <source>
        <dbReference type="EMBL" id="PSN83513.1"/>
    </source>
</evidence>
<dbReference type="GO" id="GO:0009089">
    <property type="term" value="P:lysine biosynthetic process via diaminopimelate"/>
    <property type="evidence" value="ECO:0007669"/>
    <property type="project" value="UniProtKB-UniPathway"/>
</dbReference>
<dbReference type="PANTHER" id="PTHR43808">
    <property type="entry name" value="ACETYLORNITHINE DEACETYLASE"/>
    <property type="match status" value="1"/>
</dbReference>
<reference evidence="14 15" key="1">
    <citation type="submission" date="2017-04" db="EMBL/GenBank/DDBJ databases">
        <title>Novel microbial lineages endemic to geothermal iron-oxide mats fill important gaps in the evolutionary history of Archaea.</title>
        <authorList>
            <person name="Jay Z.J."/>
            <person name="Beam J.P."/>
            <person name="Dlakic M."/>
            <person name="Rusch D.B."/>
            <person name="Kozubal M.A."/>
            <person name="Inskeep W.P."/>
        </authorList>
    </citation>
    <scope>NUCLEOTIDE SEQUENCE [LARGE SCALE GENOMIC DNA]</scope>
    <source>
        <strain evidence="14">BE_D</strain>
    </source>
</reference>
<dbReference type="InterPro" id="IPR011650">
    <property type="entry name" value="Peptidase_M20_dimer"/>
</dbReference>